<dbReference type="InterPro" id="IPR050428">
    <property type="entry name" value="TCS_sensor_his_kinase"/>
</dbReference>
<dbReference type="InterPro" id="IPR003594">
    <property type="entry name" value="HATPase_dom"/>
</dbReference>
<reference evidence="10 11" key="1">
    <citation type="submission" date="2024-09" db="EMBL/GenBank/DDBJ databases">
        <authorList>
            <person name="Sun Q."/>
            <person name="Mori K."/>
        </authorList>
    </citation>
    <scope>NUCLEOTIDE SEQUENCE [LARGE SCALE GENOMIC DNA]</scope>
    <source>
        <strain evidence="10 11">JCM 3028</strain>
    </source>
</reference>
<accession>A0ABV5TMT0</accession>
<evidence type="ECO:0000313" key="10">
    <source>
        <dbReference type="EMBL" id="MFB9680442.1"/>
    </source>
</evidence>
<dbReference type="EMBL" id="JBHMBS010000023">
    <property type="protein sequence ID" value="MFB9680442.1"/>
    <property type="molecule type" value="Genomic_DNA"/>
</dbReference>
<evidence type="ECO:0000256" key="3">
    <source>
        <dbReference type="ARBA" id="ARBA00022553"/>
    </source>
</evidence>
<feature type="domain" description="Histidine kinase/HSP90-like ATPase" evidence="9">
    <location>
        <begin position="494"/>
        <end position="604"/>
    </location>
</feature>
<dbReference type="SMART" id="SM00387">
    <property type="entry name" value="HATPase_c"/>
    <property type="match status" value="1"/>
</dbReference>
<dbReference type="PANTHER" id="PTHR45436:SF5">
    <property type="entry name" value="SENSOR HISTIDINE KINASE TRCS"/>
    <property type="match status" value="1"/>
</dbReference>
<evidence type="ECO:0000256" key="1">
    <source>
        <dbReference type="ARBA" id="ARBA00000085"/>
    </source>
</evidence>
<keyword evidence="4" id="KW-0808">Transferase</keyword>
<feature type="signal peptide" evidence="8">
    <location>
        <begin position="1"/>
        <end position="19"/>
    </location>
</feature>
<evidence type="ECO:0000256" key="4">
    <source>
        <dbReference type="ARBA" id="ARBA00022679"/>
    </source>
</evidence>
<keyword evidence="11" id="KW-1185">Reference proteome</keyword>
<gene>
    <name evidence="10" type="ORF">ACFFRH_33625</name>
</gene>
<feature type="compositionally biased region" description="Polar residues" evidence="6">
    <location>
        <begin position="753"/>
        <end position="770"/>
    </location>
</feature>
<dbReference type="InterPro" id="IPR013587">
    <property type="entry name" value="Nitrate/nitrite_sensing"/>
</dbReference>
<evidence type="ECO:0000313" key="11">
    <source>
        <dbReference type="Proteomes" id="UP001589610"/>
    </source>
</evidence>
<organism evidence="10 11">
    <name type="scientific">Streptosporangium vulgare</name>
    <dbReference type="NCBI Taxonomy" id="46190"/>
    <lineage>
        <taxon>Bacteria</taxon>
        <taxon>Bacillati</taxon>
        <taxon>Actinomycetota</taxon>
        <taxon>Actinomycetes</taxon>
        <taxon>Streptosporangiales</taxon>
        <taxon>Streptosporangiaceae</taxon>
        <taxon>Streptosporangium</taxon>
    </lineage>
</organism>
<evidence type="ECO:0000256" key="6">
    <source>
        <dbReference type="SAM" id="MobiDB-lite"/>
    </source>
</evidence>
<comment type="caution">
    <text evidence="10">The sequence shown here is derived from an EMBL/GenBank/DDBJ whole genome shotgun (WGS) entry which is preliminary data.</text>
</comment>
<sequence>MLSLIILWAFVAYSTVAQVAGIAQTQTRWQVIGAPIRQLIVEIQRERQLSADAAGATAQSRALSEQRRVTNSKLDLVRQAIASAAAYEPDNAPKDVRSLEAAMDALIQVRTFADSGAITPIQVTDGYNEFISVANRQFGDSSAIADLTSFRNVRGMGAYSTTSEFAGREHAVLTAAMKRGEMTPAEHAAFVSAMTSRRNYLVYAERDMSPDLRADYETFLQNPAYLRFNAHEDRIFSWNLIGKPPLDAAEWKRDAEAVLGAVNKQSVQELARSTGRGDTLKSAAYLRIGLTLGLGLLAIVISIVVSYRFGRSLIAELKRLQASAVELAEERLPRLVERLRRGEDVDPATEAPELARANTAEVDRVVNAFSSVRRTAVEAAVGQATLRKGVGMVFLNLAWRNQALLHRQLTLLDTMERRVEEPETLEGLFKLDHLTTRMRRHAENLIILSDAAPARRWRDPVPIFDVVRSAVLEVEDYTRVTVLPMPQAPLLIGAAVTDVIHLVAELVENATIFSPPNTVVHVRSMVAANGFALEVEDRGLGLSQANLDELNAKLADPPEFDLADSDRLGLFVVARLAARHGIKVVLRPSPYDGTTAIVLLPQNLLATCASLAAEGVPHRARQGGAHAGGPVRALSASPEEWPKVLSGTQEEVTATAPETTHSWFPTQERREAPASPNGSPAASSNGSPNGTPNGTPNASPTPVRRAVYVPDTDDDLDGLPMRVRQANLAPQLRQTRSPEKRDITARTPEELSNLMSSMQRGWQQGRSQAEQELDVWKRKDGHSDARPQI</sequence>
<dbReference type="PANTHER" id="PTHR45436">
    <property type="entry name" value="SENSOR HISTIDINE KINASE YKOH"/>
    <property type="match status" value="1"/>
</dbReference>
<keyword evidence="8" id="KW-0732">Signal</keyword>
<dbReference type="EC" id="2.7.13.3" evidence="2"/>
<feature type="compositionally biased region" description="Polar residues" evidence="6">
    <location>
        <begin position="691"/>
        <end position="700"/>
    </location>
</feature>
<keyword evidence="7" id="KW-0472">Membrane</keyword>
<evidence type="ECO:0000256" key="5">
    <source>
        <dbReference type="ARBA" id="ARBA00022777"/>
    </source>
</evidence>
<keyword evidence="3" id="KW-0597">Phosphoprotein</keyword>
<feature type="region of interest" description="Disordered" evidence="6">
    <location>
        <begin position="620"/>
        <end position="789"/>
    </location>
</feature>
<comment type="catalytic activity">
    <reaction evidence="1">
        <text>ATP + protein L-histidine = ADP + protein N-phospho-L-histidine.</text>
        <dbReference type="EC" id="2.7.13.3"/>
    </reaction>
</comment>
<dbReference type="Proteomes" id="UP001589610">
    <property type="component" value="Unassembled WGS sequence"/>
</dbReference>
<dbReference type="Pfam" id="PF02518">
    <property type="entry name" value="HATPase_c"/>
    <property type="match status" value="1"/>
</dbReference>
<evidence type="ECO:0000256" key="8">
    <source>
        <dbReference type="SAM" id="SignalP"/>
    </source>
</evidence>
<dbReference type="Gene3D" id="3.30.565.10">
    <property type="entry name" value="Histidine kinase-like ATPase, C-terminal domain"/>
    <property type="match status" value="1"/>
</dbReference>
<feature type="compositionally biased region" description="Basic and acidic residues" evidence="6">
    <location>
        <begin position="774"/>
        <end position="789"/>
    </location>
</feature>
<evidence type="ECO:0000256" key="2">
    <source>
        <dbReference type="ARBA" id="ARBA00012438"/>
    </source>
</evidence>
<feature type="compositionally biased region" description="Low complexity" evidence="6">
    <location>
        <begin position="673"/>
        <end position="690"/>
    </location>
</feature>
<dbReference type="SUPFAM" id="SSF55874">
    <property type="entry name" value="ATPase domain of HSP90 chaperone/DNA topoisomerase II/histidine kinase"/>
    <property type="match status" value="1"/>
</dbReference>
<feature type="compositionally biased region" description="Polar residues" evidence="6">
    <location>
        <begin position="646"/>
        <end position="665"/>
    </location>
</feature>
<dbReference type="Pfam" id="PF08376">
    <property type="entry name" value="NIT"/>
    <property type="match status" value="1"/>
</dbReference>
<dbReference type="RefSeq" id="WP_344744059.1">
    <property type="nucleotide sequence ID" value="NZ_BAAAWW010000037.1"/>
</dbReference>
<keyword evidence="5" id="KW-0418">Kinase</keyword>
<keyword evidence="7" id="KW-1133">Transmembrane helix</keyword>
<evidence type="ECO:0000259" key="9">
    <source>
        <dbReference type="SMART" id="SM00387"/>
    </source>
</evidence>
<proteinExistence type="predicted"/>
<evidence type="ECO:0000256" key="7">
    <source>
        <dbReference type="SAM" id="Phobius"/>
    </source>
</evidence>
<dbReference type="InterPro" id="IPR036890">
    <property type="entry name" value="HATPase_C_sf"/>
</dbReference>
<name>A0ABV5TMT0_9ACTN</name>
<feature type="compositionally biased region" description="Basic and acidic residues" evidence="6">
    <location>
        <begin position="736"/>
        <end position="749"/>
    </location>
</feature>
<feature type="transmembrane region" description="Helical" evidence="7">
    <location>
        <begin position="284"/>
        <end position="309"/>
    </location>
</feature>
<keyword evidence="7" id="KW-0812">Transmembrane</keyword>
<protein>
    <recommendedName>
        <fullName evidence="2">histidine kinase</fullName>
        <ecNumber evidence="2">2.7.13.3</ecNumber>
    </recommendedName>
</protein>
<feature type="chain" id="PRO_5046083692" description="histidine kinase" evidence="8">
    <location>
        <begin position="20"/>
        <end position="789"/>
    </location>
</feature>